<reference evidence="3 4" key="1">
    <citation type="submission" date="2018-11" db="EMBL/GenBank/DDBJ databases">
        <title>Saccharopolyspora rhizosphaerae sp. nov., an actinomycete isolated from rhizosphere soil in Thailand.</title>
        <authorList>
            <person name="Intra B."/>
            <person name="Euanorasetr J."/>
            <person name="Take A."/>
            <person name="Inahashi Y."/>
            <person name="Mori M."/>
            <person name="Panbangred W."/>
            <person name="Matsumoto A."/>
        </authorList>
    </citation>
    <scope>NUCLEOTIDE SEQUENCE [LARGE SCALE GENOMIC DNA]</scope>
    <source>
        <strain evidence="3 4">H219</strain>
    </source>
</reference>
<dbReference type="SUPFAM" id="SSF52402">
    <property type="entry name" value="Adenine nucleotide alpha hydrolases-like"/>
    <property type="match status" value="2"/>
</dbReference>
<organism evidence="3 4">
    <name type="scientific">Saccharopolyspora rhizosphaerae</name>
    <dbReference type="NCBI Taxonomy" id="2492662"/>
    <lineage>
        <taxon>Bacteria</taxon>
        <taxon>Bacillati</taxon>
        <taxon>Actinomycetota</taxon>
        <taxon>Actinomycetes</taxon>
        <taxon>Pseudonocardiales</taxon>
        <taxon>Pseudonocardiaceae</taxon>
        <taxon>Saccharopolyspora</taxon>
    </lineage>
</organism>
<dbReference type="OrthoDB" id="3404132at2"/>
<dbReference type="EMBL" id="RSAA01000001">
    <property type="protein sequence ID" value="RRO20718.1"/>
    <property type="molecule type" value="Genomic_DNA"/>
</dbReference>
<sequence length="295" mass="31471">MVEEARSSVVAGFDGTEASRTAVDWAAREASSRGVPLLLVHVLARPFQHSLPMRIPDQEEVMDKLRNAVLRELDSLEQACREIDPDLDIRKTMPIGDAAENLIELAAEAQLVVLGGPLVGSHTDRLGVTAAEVIARRAHAPIVVVRGEITTAGGAPVVVGVDGSEVSDQAIGYAFETASRLGRPLVGVHSWGESSFNPFDIIEDWDTDRSEFRDRASEVLAESMAPWDERYPDVPVRRVVGGDPPAQLLLGEAKGANLLVVGSHGRGAVRRAFLGSVSHAVLNQASCPVAVMPAA</sequence>
<accession>A0A426K5R3</accession>
<dbReference type="InterPro" id="IPR006015">
    <property type="entry name" value="Universal_stress_UspA"/>
</dbReference>
<proteinExistence type="inferred from homology"/>
<protein>
    <submittedName>
        <fullName evidence="3">Universal stress protein</fullName>
    </submittedName>
</protein>
<dbReference type="RefSeq" id="WP_125088423.1">
    <property type="nucleotide sequence ID" value="NZ_RSAA01000001.1"/>
</dbReference>
<dbReference type="PANTHER" id="PTHR46553">
    <property type="entry name" value="ADENINE NUCLEOTIDE ALPHA HYDROLASES-LIKE SUPERFAMILY PROTEIN"/>
    <property type="match status" value="1"/>
</dbReference>
<comment type="caution">
    <text evidence="3">The sequence shown here is derived from an EMBL/GenBank/DDBJ whole genome shotgun (WGS) entry which is preliminary data.</text>
</comment>
<keyword evidence="4" id="KW-1185">Reference proteome</keyword>
<dbReference type="AlphaFoldDB" id="A0A426K5R3"/>
<dbReference type="PRINTS" id="PR01438">
    <property type="entry name" value="UNVRSLSTRESS"/>
</dbReference>
<gene>
    <name evidence="3" type="ORF">EIL87_02355</name>
</gene>
<evidence type="ECO:0000259" key="2">
    <source>
        <dbReference type="Pfam" id="PF00582"/>
    </source>
</evidence>
<feature type="domain" description="UspA" evidence="2">
    <location>
        <begin position="9"/>
        <end position="146"/>
    </location>
</feature>
<comment type="similarity">
    <text evidence="1">Belongs to the universal stress protein A family.</text>
</comment>
<dbReference type="PANTHER" id="PTHR46553:SF3">
    <property type="entry name" value="ADENINE NUCLEOTIDE ALPHA HYDROLASES-LIKE SUPERFAMILY PROTEIN"/>
    <property type="match status" value="1"/>
</dbReference>
<dbReference type="Pfam" id="PF00582">
    <property type="entry name" value="Usp"/>
    <property type="match status" value="2"/>
</dbReference>
<name>A0A426K5R3_9PSEU</name>
<evidence type="ECO:0000313" key="4">
    <source>
        <dbReference type="Proteomes" id="UP000274515"/>
    </source>
</evidence>
<dbReference type="InterPro" id="IPR006016">
    <property type="entry name" value="UspA"/>
</dbReference>
<dbReference type="Gene3D" id="3.40.50.620">
    <property type="entry name" value="HUPs"/>
    <property type="match status" value="2"/>
</dbReference>
<feature type="domain" description="UspA" evidence="2">
    <location>
        <begin position="157"/>
        <end position="292"/>
    </location>
</feature>
<dbReference type="Proteomes" id="UP000274515">
    <property type="component" value="Unassembled WGS sequence"/>
</dbReference>
<evidence type="ECO:0000313" key="3">
    <source>
        <dbReference type="EMBL" id="RRO20718.1"/>
    </source>
</evidence>
<evidence type="ECO:0000256" key="1">
    <source>
        <dbReference type="ARBA" id="ARBA00008791"/>
    </source>
</evidence>
<dbReference type="InterPro" id="IPR014729">
    <property type="entry name" value="Rossmann-like_a/b/a_fold"/>
</dbReference>